<dbReference type="HOGENOM" id="CLU_2118631_0_0_9"/>
<proteinExistence type="predicted"/>
<gene>
    <name evidence="2" type="ORF">B2K_10165</name>
</gene>
<name>I0BFD6_9BACL</name>
<reference evidence="2 3" key="1">
    <citation type="submission" date="2013-06" db="EMBL/GenBank/DDBJ databases">
        <title>Complete genome sequence of Paenibacillus mucilaginosus K02.</title>
        <authorList>
            <person name="Xiao B."/>
            <person name="Sun L."/>
            <person name="Xiao L."/>
            <person name="Lian B."/>
        </authorList>
    </citation>
    <scope>NUCLEOTIDE SEQUENCE [LARGE SCALE GENOMIC DNA]</scope>
    <source>
        <strain evidence="2 3">K02</strain>
    </source>
</reference>
<accession>I0BFD6</accession>
<feature type="transmembrane region" description="Helical" evidence="1">
    <location>
        <begin position="56"/>
        <end position="74"/>
    </location>
</feature>
<dbReference type="AlphaFoldDB" id="I0BFD6"/>
<sequence>MTITRKPFLPTVWVSFVLISLGIITALYPLSFIYGIEVYSLSAIAWFAYRRSMYNTAFAVAMAGAASGIFLMGHRGSRSQLHYRVISKANKSMHPGAEPIHQETLQESSFLIRS</sequence>
<feature type="transmembrane region" description="Helical" evidence="1">
    <location>
        <begin position="12"/>
        <end position="36"/>
    </location>
</feature>
<keyword evidence="1" id="KW-0472">Membrane</keyword>
<evidence type="ECO:0000313" key="3">
    <source>
        <dbReference type="Proteomes" id="UP000007392"/>
    </source>
</evidence>
<dbReference type="EMBL" id="CP003422">
    <property type="protein sequence ID" value="AFH61083.1"/>
    <property type="molecule type" value="Genomic_DNA"/>
</dbReference>
<keyword evidence="1" id="KW-0812">Transmembrane</keyword>
<evidence type="ECO:0000256" key="1">
    <source>
        <dbReference type="SAM" id="Phobius"/>
    </source>
</evidence>
<protein>
    <submittedName>
        <fullName evidence="2">Uncharacterized protein</fullName>
    </submittedName>
</protein>
<evidence type="ECO:0000313" key="2">
    <source>
        <dbReference type="EMBL" id="AFH61083.1"/>
    </source>
</evidence>
<keyword evidence="1" id="KW-1133">Transmembrane helix</keyword>
<dbReference type="Proteomes" id="UP000007392">
    <property type="component" value="Chromosome"/>
</dbReference>
<dbReference type="KEGG" id="pmw:B2K_10165"/>
<organism evidence="2 3">
    <name type="scientific">Paenibacillus mucilaginosus K02</name>
    <dbReference type="NCBI Taxonomy" id="997761"/>
    <lineage>
        <taxon>Bacteria</taxon>
        <taxon>Bacillati</taxon>
        <taxon>Bacillota</taxon>
        <taxon>Bacilli</taxon>
        <taxon>Bacillales</taxon>
        <taxon>Paenibacillaceae</taxon>
        <taxon>Paenibacillus</taxon>
    </lineage>
</organism>